<dbReference type="InterPro" id="IPR050560">
    <property type="entry name" value="MYB_TF"/>
</dbReference>
<evidence type="ECO:0000256" key="3">
    <source>
        <dbReference type="ARBA" id="ARBA00023015"/>
    </source>
</evidence>
<gene>
    <name evidence="10" type="ORF">CTEN210_09388</name>
</gene>
<keyword evidence="4" id="KW-0238">DNA-binding</keyword>
<dbReference type="CDD" id="cd00167">
    <property type="entry name" value="SANT"/>
    <property type="match status" value="3"/>
</dbReference>
<evidence type="ECO:0000259" key="8">
    <source>
        <dbReference type="PROSITE" id="PS50090"/>
    </source>
</evidence>
<feature type="domain" description="HTH myb-type" evidence="9">
    <location>
        <begin position="280"/>
        <end position="330"/>
    </location>
</feature>
<dbReference type="EMBL" id="BLLK01000046">
    <property type="protein sequence ID" value="GFH52912.1"/>
    <property type="molecule type" value="Genomic_DNA"/>
</dbReference>
<evidence type="ECO:0000256" key="5">
    <source>
        <dbReference type="ARBA" id="ARBA00023163"/>
    </source>
</evidence>
<feature type="compositionally biased region" description="Polar residues" evidence="7">
    <location>
        <begin position="1"/>
        <end position="24"/>
    </location>
</feature>
<feature type="region of interest" description="Disordered" evidence="7">
    <location>
        <begin position="87"/>
        <end position="159"/>
    </location>
</feature>
<sequence>MASNQTRRASTNVIQAASAQQQLKEQQRKHSSPAMNSSFQGPVSTVAHSTLSVHAIQNLISAEKVETRANSKSSPFQMEDMDPYLYQPPNRNMNHQKPQGLPPKPYFAQHDGSAPIPVRSNGQARPYQHHIPLTSTRPQTTASYHQGPLPTPAPMNIHGTRMGMVTVSGPQNKVKTSNKWTRQDDETLRGAVESNEGKNWKVIAASIRGRTETQCIHRWQKVLQPNLIKGAWKASEDALLIQLVKEFGIKKWAAIAARLPGRIGKQCRERWYNHLDPSINRKAWILEEDRILLIAQSELGNKWAEIAKRLPGRTDNAIKNHWNSSVKKKIEKYLSDKKITQQPNKDGKFNYNGDIEGILKAIRITNPPSKSSAPTRPMWKHLHSDHSNHGQNIPPKPVQQPIIPHMPPIYNQNTSQSASQTPFMNNPINPSLLNTNESIFSPQLVDALYGITEIENITPFVVGSENNLAKSSLHCTPQNGIAKSPHVDPTRKLFMNSSCKKNKMPKIDRNLTKISTSPILDLKTLRNCKKRKSYFTKSSLDSPITLANSSNTATIGDSANCLGVVPLVCRGSIKLTTEEPKRQKTSR</sequence>
<dbReference type="Gene3D" id="1.10.10.60">
    <property type="entry name" value="Homeodomain-like"/>
    <property type="match status" value="3"/>
</dbReference>
<evidence type="ECO:0000256" key="2">
    <source>
        <dbReference type="ARBA" id="ARBA00022737"/>
    </source>
</evidence>
<keyword evidence="3" id="KW-0805">Transcription regulation</keyword>
<feature type="compositionally biased region" description="Polar residues" evidence="7">
    <location>
        <begin position="133"/>
        <end position="144"/>
    </location>
</feature>
<dbReference type="InterPro" id="IPR009057">
    <property type="entry name" value="Homeodomain-like_sf"/>
</dbReference>
<dbReference type="GO" id="GO:0005634">
    <property type="term" value="C:nucleus"/>
    <property type="evidence" value="ECO:0007669"/>
    <property type="project" value="UniProtKB-SubCell"/>
</dbReference>
<keyword evidence="6" id="KW-0539">Nucleus</keyword>
<feature type="domain" description="HTH myb-type" evidence="9">
    <location>
        <begin position="224"/>
        <end position="279"/>
    </location>
</feature>
<dbReference type="Pfam" id="PF00249">
    <property type="entry name" value="Myb_DNA-binding"/>
    <property type="match status" value="3"/>
</dbReference>
<dbReference type="AlphaFoldDB" id="A0AAD3CVQ0"/>
<feature type="domain" description="Myb-like" evidence="8">
    <location>
        <begin position="172"/>
        <end position="223"/>
    </location>
</feature>
<dbReference type="PROSITE" id="PS50090">
    <property type="entry name" value="MYB_LIKE"/>
    <property type="match status" value="3"/>
</dbReference>
<proteinExistence type="predicted"/>
<dbReference type="PANTHER" id="PTHR45614:SF25">
    <property type="entry name" value="MYB PROTEIN"/>
    <property type="match status" value="1"/>
</dbReference>
<dbReference type="InterPro" id="IPR001005">
    <property type="entry name" value="SANT/Myb"/>
</dbReference>
<dbReference type="FunFam" id="1.10.10.60:FF:000010">
    <property type="entry name" value="Transcriptional activator Myb isoform A"/>
    <property type="match status" value="1"/>
</dbReference>
<feature type="domain" description="Myb-like" evidence="8">
    <location>
        <begin position="276"/>
        <end position="326"/>
    </location>
</feature>
<dbReference type="FunFam" id="1.10.10.60:FF:000016">
    <property type="entry name" value="Transcriptional activator Myb isoform A"/>
    <property type="match status" value="1"/>
</dbReference>
<comment type="caution">
    <text evidence="10">The sequence shown here is derived from an EMBL/GenBank/DDBJ whole genome shotgun (WGS) entry which is preliminary data.</text>
</comment>
<dbReference type="Proteomes" id="UP001054902">
    <property type="component" value="Unassembled WGS sequence"/>
</dbReference>
<evidence type="ECO:0000313" key="10">
    <source>
        <dbReference type="EMBL" id="GFH52912.1"/>
    </source>
</evidence>
<accession>A0AAD3CVQ0</accession>
<keyword evidence="2" id="KW-0677">Repeat</keyword>
<reference evidence="10 11" key="1">
    <citation type="journal article" date="2021" name="Sci. Rep.">
        <title>The genome of the diatom Chaetoceros tenuissimus carries an ancient integrated fragment of an extant virus.</title>
        <authorList>
            <person name="Hongo Y."/>
            <person name="Kimura K."/>
            <person name="Takaki Y."/>
            <person name="Yoshida Y."/>
            <person name="Baba S."/>
            <person name="Kobayashi G."/>
            <person name="Nagasaki K."/>
            <person name="Hano T."/>
            <person name="Tomaru Y."/>
        </authorList>
    </citation>
    <scope>NUCLEOTIDE SEQUENCE [LARGE SCALE GENOMIC DNA]</scope>
    <source>
        <strain evidence="10 11">NIES-3715</strain>
    </source>
</reference>
<comment type="subcellular location">
    <subcellularLocation>
        <location evidence="1">Nucleus</location>
    </subcellularLocation>
</comment>
<keyword evidence="5" id="KW-0804">Transcription</keyword>
<name>A0AAD3CVQ0_9STRA</name>
<dbReference type="InterPro" id="IPR017930">
    <property type="entry name" value="Myb_dom"/>
</dbReference>
<evidence type="ECO:0000256" key="6">
    <source>
        <dbReference type="ARBA" id="ARBA00023242"/>
    </source>
</evidence>
<dbReference type="PANTHER" id="PTHR45614">
    <property type="entry name" value="MYB PROTEIN-RELATED"/>
    <property type="match status" value="1"/>
</dbReference>
<dbReference type="PROSITE" id="PS51294">
    <property type="entry name" value="HTH_MYB"/>
    <property type="match status" value="3"/>
</dbReference>
<keyword evidence="11" id="KW-1185">Reference proteome</keyword>
<dbReference type="SMART" id="SM00717">
    <property type="entry name" value="SANT"/>
    <property type="match status" value="3"/>
</dbReference>
<evidence type="ECO:0000256" key="7">
    <source>
        <dbReference type="SAM" id="MobiDB-lite"/>
    </source>
</evidence>
<evidence type="ECO:0000256" key="4">
    <source>
        <dbReference type="ARBA" id="ARBA00023125"/>
    </source>
</evidence>
<evidence type="ECO:0000256" key="1">
    <source>
        <dbReference type="ARBA" id="ARBA00004123"/>
    </source>
</evidence>
<feature type="domain" description="HTH myb-type" evidence="9">
    <location>
        <begin position="172"/>
        <end position="223"/>
    </location>
</feature>
<organism evidence="10 11">
    <name type="scientific">Chaetoceros tenuissimus</name>
    <dbReference type="NCBI Taxonomy" id="426638"/>
    <lineage>
        <taxon>Eukaryota</taxon>
        <taxon>Sar</taxon>
        <taxon>Stramenopiles</taxon>
        <taxon>Ochrophyta</taxon>
        <taxon>Bacillariophyta</taxon>
        <taxon>Coscinodiscophyceae</taxon>
        <taxon>Chaetocerotophycidae</taxon>
        <taxon>Chaetocerotales</taxon>
        <taxon>Chaetocerotaceae</taxon>
        <taxon>Chaetoceros</taxon>
    </lineage>
</organism>
<feature type="region of interest" description="Disordered" evidence="7">
    <location>
        <begin position="1"/>
        <end position="41"/>
    </location>
</feature>
<feature type="domain" description="Myb-like" evidence="8">
    <location>
        <begin position="224"/>
        <end position="275"/>
    </location>
</feature>
<dbReference type="GO" id="GO:0000981">
    <property type="term" value="F:DNA-binding transcription factor activity, RNA polymerase II-specific"/>
    <property type="evidence" value="ECO:0007669"/>
    <property type="project" value="TreeGrafter"/>
</dbReference>
<dbReference type="SUPFAM" id="SSF46689">
    <property type="entry name" value="Homeodomain-like"/>
    <property type="match status" value="2"/>
</dbReference>
<evidence type="ECO:0000313" key="11">
    <source>
        <dbReference type="Proteomes" id="UP001054902"/>
    </source>
</evidence>
<evidence type="ECO:0000259" key="9">
    <source>
        <dbReference type="PROSITE" id="PS51294"/>
    </source>
</evidence>
<dbReference type="GO" id="GO:0000978">
    <property type="term" value="F:RNA polymerase II cis-regulatory region sequence-specific DNA binding"/>
    <property type="evidence" value="ECO:0007669"/>
    <property type="project" value="TreeGrafter"/>
</dbReference>
<protein>
    <submittedName>
        <fullName evidence="10">Uncharacterized protein</fullName>
    </submittedName>
</protein>